<reference evidence="1" key="1">
    <citation type="submission" date="2022-05" db="EMBL/GenBank/DDBJ databases">
        <authorList>
            <person name="Friedrich I."/>
            <person name="Poehlein A."/>
            <person name="Schneider D."/>
            <person name="Hertel R."/>
            <person name="Daniel R."/>
        </authorList>
    </citation>
    <scope>NUCLEOTIDE SEQUENCE</scope>
</reference>
<organism evidence="1 2">
    <name type="scientific">Brevundimonas phage vB_BgoS-Bajun</name>
    <dbReference type="NCBI Taxonomy" id="2948594"/>
    <lineage>
        <taxon>Viruses</taxon>
        <taxon>Duplodnaviria</taxon>
        <taxon>Heunggongvirae</taxon>
        <taxon>Uroviricota</taxon>
        <taxon>Caudoviricetes</taxon>
        <taxon>Dolichocephalovirinae</taxon>
    </lineage>
</organism>
<keyword evidence="2" id="KW-1185">Reference proteome</keyword>
<dbReference type="Proteomes" id="UP001057427">
    <property type="component" value="Segment"/>
</dbReference>
<evidence type="ECO:0000313" key="1">
    <source>
        <dbReference type="EMBL" id="UTC29687.1"/>
    </source>
</evidence>
<sequence length="123" mass="13195">MMLFTQEQRTKMLANGAKSAASADGSFDAAPVVKLFTPDGGATWLLSELDPDRPDIAFGLCDMGTGFPELGSVSISELESVRGKMGLPVEREQYTTFPADVPMSRYADEARKAGGITLDFLRG</sequence>
<proteinExistence type="predicted"/>
<dbReference type="InterPro" id="IPR021341">
    <property type="entry name" value="DUF2958"/>
</dbReference>
<dbReference type="EMBL" id="ON529858">
    <property type="protein sequence ID" value="UTC29687.1"/>
    <property type="molecule type" value="Genomic_DNA"/>
</dbReference>
<protein>
    <submittedName>
        <fullName evidence="1">Uncharacterized protein</fullName>
    </submittedName>
</protein>
<gene>
    <name evidence="1" type="ORF">BAJUN_00570</name>
</gene>
<dbReference type="Pfam" id="PF11171">
    <property type="entry name" value="DUF2958"/>
    <property type="match status" value="1"/>
</dbReference>
<evidence type="ECO:0000313" key="2">
    <source>
        <dbReference type="Proteomes" id="UP001057427"/>
    </source>
</evidence>
<name>A0A9E7N6W9_9CAUD</name>
<accession>A0A9E7N6W9</accession>